<comment type="similarity">
    <text evidence="1">Belongs to the short-chain dehydrogenases/reductases (SDR) family.</text>
</comment>
<dbReference type="InterPro" id="IPR002347">
    <property type="entry name" value="SDR_fam"/>
</dbReference>
<comment type="caution">
    <text evidence="3">The sequence shown here is derived from an EMBL/GenBank/DDBJ whole genome shotgun (WGS) entry which is preliminary data.</text>
</comment>
<evidence type="ECO:0000256" key="2">
    <source>
        <dbReference type="ARBA" id="ARBA00023002"/>
    </source>
</evidence>
<dbReference type="SUPFAM" id="SSF51735">
    <property type="entry name" value="NAD(P)-binding Rossmann-fold domains"/>
    <property type="match status" value="1"/>
</dbReference>
<dbReference type="FunFam" id="3.40.50.720:FF:000084">
    <property type="entry name" value="Short-chain dehydrogenase reductase"/>
    <property type="match status" value="1"/>
</dbReference>
<dbReference type="Pfam" id="PF13561">
    <property type="entry name" value="adh_short_C2"/>
    <property type="match status" value="1"/>
</dbReference>
<dbReference type="AlphaFoldDB" id="A0A1S2PML5"/>
<evidence type="ECO:0000313" key="3">
    <source>
        <dbReference type="EMBL" id="OIJ94973.1"/>
    </source>
</evidence>
<gene>
    <name evidence="3" type="ORF">BIV23_35510</name>
</gene>
<evidence type="ECO:0008006" key="5">
    <source>
        <dbReference type="Google" id="ProtNLM"/>
    </source>
</evidence>
<dbReference type="PANTHER" id="PTHR42760">
    <property type="entry name" value="SHORT-CHAIN DEHYDROGENASES/REDUCTASES FAMILY MEMBER"/>
    <property type="match status" value="1"/>
</dbReference>
<dbReference type="PRINTS" id="PR00080">
    <property type="entry name" value="SDRFAMILY"/>
</dbReference>
<dbReference type="PANTHER" id="PTHR42760:SF135">
    <property type="entry name" value="BLL7886 PROTEIN"/>
    <property type="match status" value="1"/>
</dbReference>
<reference evidence="3 4" key="1">
    <citation type="submission" date="2016-10" db="EMBL/GenBank/DDBJ databases">
        <title>Genome sequence of Streptomyces sp. MUSC 1.</title>
        <authorList>
            <person name="Lee L.-H."/>
            <person name="Ser H.-L."/>
            <person name="Law J.W.-F."/>
        </authorList>
    </citation>
    <scope>NUCLEOTIDE SEQUENCE [LARGE SCALE GENOMIC DNA]</scope>
    <source>
        <strain evidence="3 4">MUSC 1</strain>
    </source>
</reference>
<dbReference type="EMBL" id="MLYO01000067">
    <property type="protein sequence ID" value="OIJ94973.1"/>
    <property type="molecule type" value="Genomic_DNA"/>
</dbReference>
<dbReference type="InterPro" id="IPR036291">
    <property type="entry name" value="NAD(P)-bd_dom_sf"/>
</dbReference>
<dbReference type="PROSITE" id="PS00061">
    <property type="entry name" value="ADH_SHORT"/>
    <property type="match status" value="1"/>
</dbReference>
<sequence>MVHASLLEVLSLSGRRAVVTGAGSGIGRAATLVLLKAGASVLALDIEEDGLTKTRALAAKAAVREPDVGLVDVSDVMAVNAALGAERFDVVVNSAGIMAPDSLEATSSRDWDRVLAVNLAGCFNILKAAVPHMSRPGSIIQISSMMGHGGLAFPAYTSTKGAILALTRQLAGELGPEGIRVNSISPGMILTGMTRVHLSRPEGRDHIADRTPLRTVCAPEDIANAVLYLAGDLSAFVTGADILVDGGLASVINL</sequence>
<name>A0A1S2PML5_9ACTN</name>
<dbReference type="CDD" id="cd05233">
    <property type="entry name" value="SDR_c"/>
    <property type="match status" value="1"/>
</dbReference>
<protein>
    <recommendedName>
        <fullName evidence="5">Short-chain dehydrogenase</fullName>
    </recommendedName>
</protein>
<dbReference type="GO" id="GO:0030497">
    <property type="term" value="P:fatty acid elongation"/>
    <property type="evidence" value="ECO:0007669"/>
    <property type="project" value="TreeGrafter"/>
</dbReference>
<dbReference type="GO" id="GO:0016616">
    <property type="term" value="F:oxidoreductase activity, acting on the CH-OH group of donors, NAD or NADP as acceptor"/>
    <property type="evidence" value="ECO:0007669"/>
    <property type="project" value="TreeGrafter"/>
</dbReference>
<keyword evidence="4" id="KW-1185">Reference proteome</keyword>
<keyword evidence="2" id="KW-0560">Oxidoreductase</keyword>
<dbReference type="InterPro" id="IPR020904">
    <property type="entry name" value="Sc_DH/Rdtase_CS"/>
</dbReference>
<dbReference type="Proteomes" id="UP000179642">
    <property type="component" value="Unassembled WGS sequence"/>
</dbReference>
<dbReference type="OrthoDB" id="9809287at2"/>
<dbReference type="PRINTS" id="PR00081">
    <property type="entry name" value="GDHRDH"/>
</dbReference>
<organism evidence="3 4">
    <name type="scientific">Streptomyces monashensis</name>
    <dbReference type="NCBI Taxonomy" id="1678012"/>
    <lineage>
        <taxon>Bacteria</taxon>
        <taxon>Bacillati</taxon>
        <taxon>Actinomycetota</taxon>
        <taxon>Actinomycetes</taxon>
        <taxon>Kitasatosporales</taxon>
        <taxon>Streptomycetaceae</taxon>
        <taxon>Streptomyces</taxon>
    </lineage>
</organism>
<dbReference type="Gene3D" id="3.40.50.720">
    <property type="entry name" value="NAD(P)-binding Rossmann-like Domain"/>
    <property type="match status" value="1"/>
</dbReference>
<proteinExistence type="inferred from homology"/>
<evidence type="ECO:0000313" key="4">
    <source>
        <dbReference type="Proteomes" id="UP000179642"/>
    </source>
</evidence>
<evidence type="ECO:0000256" key="1">
    <source>
        <dbReference type="ARBA" id="ARBA00006484"/>
    </source>
</evidence>
<accession>A0A1S2PML5</accession>
<dbReference type="RefSeq" id="WP_071385081.1">
    <property type="nucleotide sequence ID" value="NZ_MLYO01000067.1"/>
</dbReference>